<dbReference type="Gene3D" id="3.30.70.240">
    <property type="match status" value="1"/>
</dbReference>
<comment type="caution">
    <text evidence="13">The sequence shown here is derived from an EMBL/GenBank/DDBJ whole genome shotgun (WGS) entry which is preliminary data.</text>
</comment>
<dbReference type="Pfam" id="PF03144">
    <property type="entry name" value="GTP_EFTU_D2"/>
    <property type="match status" value="1"/>
</dbReference>
<dbReference type="GO" id="GO:0003924">
    <property type="term" value="F:GTPase activity"/>
    <property type="evidence" value="ECO:0007669"/>
    <property type="project" value="InterPro"/>
</dbReference>
<comment type="similarity">
    <text evidence="10">Belongs to the GTP-binding elongation factor family. LepA subfamily.</text>
</comment>
<evidence type="ECO:0000256" key="3">
    <source>
        <dbReference type="ARBA" id="ARBA00022741"/>
    </source>
</evidence>
<dbReference type="Gene3D" id="3.30.70.2570">
    <property type="entry name" value="Elongation factor 4, C-terminal domain"/>
    <property type="match status" value="1"/>
</dbReference>
<dbReference type="FunFam" id="3.30.70.2570:FF:000001">
    <property type="entry name" value="Translation factor GUF1, mitochondrial"/>
    <property type="match status" value="1"/>
</dbReference>
<dbReference type="GO" id="GO:0003746">
    <property type="term" value="F:translation elongation factor activity"/>
    <property type="evidence" value="ECO:0007669"/>
    <property type="project" value="UniProtKB-KW"/>
</dbReference>
<dbReference type="PANTHER" id="PTHR43512">
    <property type="entry name" value="TRANSLATION FACTOR GUF1-RELATED"/>
    <property type="match status" value="1"/>
</dbReference>
<evidence type="ECO:0000259" key="12">
    <source>
        <dbReference type="PROSITE" id="PS51722"/>
    </source>
</evidence>
<evidence type="ECO:0000256" key="9">
    <source>
        <dbReference type="ARBA" id="ARBA00057626"/>
    </source>
</evidence>
<comment type="similarity">
    <text evidence="1">Belongs to the TRAFAC class translation factor GTPase superfamily. Classic translation factor GTPase family. LepA subfamily.</text>
</comment>
<keyword evidence="4" id="KW-0378">Hydrolase</keyword>
<evidence type="ECO:0000256" key="11">
    <source>
        <dbReference type="ARBA" id="ARBA00066744"/>
    </source>
</evidence>
<protein>
    <recommendedName>
        <fullName evidence="11">elongation factor 4</fullName>
        <ecNumber evidence="11">3.6.5.n1</ecNumber>
    </recommendedName>
</protein>
<evidence type="ECO:0000256" key="6">
    <source>
        <dbReference type="ARBA" id="ARBA00023134"/>
    </source>
</evidence>
<dbReference type="PROSITE" id="PS51722">
    <property type="entry name" value="G_TR_2"/>
    <property type="match status" value="1"/>
</dbReference>
<keyword evidence="5" id="KW-0648">Protein biosynthesis</keyword>
<name>A0A2M7VJV9_9BACT</name>
<evidence type="ECO:0000256" key="10">
    <source>
        <dbReference type="ARBA" id="ARBA00061052"/>
    </source>
</evidence>
<sequence length="588" mass="66287">GKSTLADRFLELTKTISREKMHSCYLDSMDLEKEKGITIKMHPCRLYYPLQTTHYMLNLIDTPGHIDFSYEISRALAAVEGAILLVDATKGIQAQTLANLELAKKQGLVIIPAVNKIDLLQARVEETKEEVANLLNIPKNEIFEISAKCGTNVEKLLQAVIEKVPCPKGEVHKPLRALIFDSKYDPFKGVIAYLRVVDGEIRTGEKIYLMATETESEIKEVGYFSPPLKSCSSLKAGEIGYIKTGIKEPAKVKVGDTITKLKIKNEKLKINKTEPLPGYKEPQSVLFLSLYPKNSDEFENLKESLNKLKLNDPTLNFEIESKMDLGRGFRCGFLGSLHAEITARRLKQEFGLDLILTSPQVIFKILTKKGEEIFASSPALWPGPSQIQEIQEPWIELEVITPNSYFNSVFKILENFSASIEKTESFTSQKSILSAQTSLREIISGNFYDKLKSTSQGYASFSFRQIGFKKSDLVRLDILINGEPEEPFSKIVPWEKAFSEGKKIVCRLKELLPPQQFAVSLQAVLGGRVIARETIRARRKDVTAPLYGGDVTRKRKLLEIQKRGKKKLKARGKINIPPRVFLEMLKED</sequence>
<dbReference type="InterPro" id="IPR006297">
    <property type="entry name" value="EF-4"/>
</dbReference>
<dbReference type="EC" id="3.6.5.n1" evidence="11"/>
<accession>A0A2M7VJV9</accession>
<evidence type="ECO:0000256" key="2">
    <source>
        <dbReference type="ARBA" id="ARBA00022475"/>
    </source>
</evidence>
<dbReference type="GO" id="GO:0045727">
    <property type="term" value="P:positive regulation of translation"/>
    <property type="evidence" value="ECO:0007669"/>
    <property type="project" value="TreeGrafter"/>
</dbReference>
<dbReference type="GO" id="GO:0005525">
    <property type="term" value="F:GTP binding"/>
    <property type="evidence" value="ECO:0007669"/>
    <property type="project" value="UniProtKB-KW"/>
</dbReference>
<comment type="function">
    <text evidence="9">Required for accurate and efficient protein synthesis under certain stress conditions. May act as a fidelity factor of the translation reaction, by catalyzing a one-codon backward translocation of tRNAs on improperly translocated ribosomes. Back-translocation proceeds from a post-translocation (POST) complex to a pre-translocation (PRE) complex, thus giving elongation factor G a second chance to translocate the tRNAs correctly. Binds to ribosomes in a GTP-dependent manner.</text>
</comment>
<dbReference type="EMBL" id="PFPS01000111">
    <property type="protein sequence ID" value="PJA02084.1"/>
    <property type="molecule type" value="Genomic_DNA"/>
</dbReference>
<dbReference type="InterPro" id="IPR009000">
    <property type="entry name" value="Transl_B-barrel_sf"/>
</dbReference>
<dbReference type="FunFam" id="2.40.30.10:FF:000015">
    <property type="entry name" value="Translation factor GUF1, mitochondrial"/>
    <property type="match status" value="1"/>
</dbReference>
<dbReference type="Proteomes" id="UP000231469">
    <property type="component" value="Unassembled WGS sequence"/>
</dbReference>
<feature type="non-terminal residue" evidence="13">
    <location>
        <position position="1"/>
    </location>
</feature>
<dbReference type="InterPro" id="IPR041095">
    <property type="entry name" value="EFG_II"/>
</dbReference>
<dbReference type="Gene3D" id="2.40.30.10">
    <property type="entry name" value="Translation factors"/>
    <property type="match status" value="1"/>
</dbReference>
<organism evidence="13 14">
    <name type="scientific">bacterium (Candidatus Gribaldobacteria) CG_4_10_14_0_2_um_filter_36_18</name>
    <dbReference type="NCBI Taxonomy" id="2014264"/>
    <lineage>
        <taxon>Bacteria</taxon>
        <taxon>Candidatus Gribaldobacteria</taxon>
    </lineage>
</organism>
<dbReference type="GO" id="GO:0043022">
    <property type="term" value="F:ribosome binding"/>
    <property type="evidence" value="ECO:0007669"/>
    <property type="project" value="TreeGrafter"/>
</dbReference>
<keyword evidence="7" id="KW-0472">Membrane</keyword>
<dbReference type="CDD" id="cd03699">
    <property type="entry name" value="EF4_II"/>
    <property type="match status" value="1"/>
</dbReference>
<keyword evidence="2" id="KW-1003">Cell membrane</keyword>
<dbReference type="PANTHER" id="PTHR43512:SF4">
    <property type="entry name" value="TRANSLATION FACTOR GUF1 HOMOLOG, CHLOROPLASTIC"/>
    <property type="match status" value="1"/>
</dbReference>
<comment type="catalytic activity">
    <reaction evidence="8">
        <text>GTP + H2O = GDP + phosphate + H(+)</text>
        <dbReference type="Rhea" id="RHEA:19669"/>
        <dbReference type="ChEBI" id="CHEBI:15377"/>
        <dbReference type="ChEBI" id="CHEBI:15378"/>
        <dbReference type="ChEBI" id="CHEBI:37565"/>
        <dbReference type="ChEBI" id="CHEBI:43474"/>
        <dbReference type="ChEBI" id="CHEBI:58189"/>
        <dbReference type="EC" id="3.6.5.n1"/>
    </reaction>
</comment>
<dbReference type="Pfam" id="PF00009">
    <property type="entry name" value="GTP_EFTU"/>
    <property type="match status" value="1"/>
</dbReference>
<dbReference type="AlphaFoldDB" id="A0A2M7VJV9"/>
<dbReference type="InterPro" id="IPR000795">
    <property type="entry name" value="T_Tr_GTP-bd_dom"/>
</dbReference>
<keyword evidence="13" id="KW-0251">Elongation factor</keyword>
<dbReference type="Gene3D" id="3.40.50.300">
    <property type="entry name" value="P-loop containing nucleotide triphosphate hydrolases"/>
    <property type="match status" value="1"/>
</dbReference>
<dbReference type="HAMAP" id="MF_00071">
    <property type="entry name" value="LepA"/>
    <property type="match status" value="1"/>
</dbReference>
<keyword evidence="6" id="KW-0342">GTP-binding</keyword>
<dbReference type="NCBIfam" id="TIGR00231">
    <property type="entry name" value="small_GTP"/>
    <property type="match status" value="1"/>
</dbReference>
<dbReference type="InterPro" id="IPR035647">
    <property type="entry name" value="EFG_III/V"/>
</dbReference>
<evidence type="ECO:0000256" key="4">
    <source>
        <dbReference type="ARBA" id="ARBA00022801"/>
    </source>
</evidence>
<dbReference type="SUPFAM" id="SSF50447">
    <property type="entry name" value="Translation proteins"/>
    <property type="match status" value="1"/>
</dbReference>
<evidence type="ECO:0000256" key="7">
    <source>
        <dbReference type="ARBA" id="ARBA00023136"/>
    </source>
</evidence>
<dbReference type="PRINTS" id="PR00315">
    <property type="entry name" value="ELONGATNFCT"/>
</dbReference>
<evidence type="ECO:0000256" key="1">
    <source>
        <dbReference type="ARBA" id="ARBA00005454"/>
    </source>
</evidence>
<feature type="domain" description="Tr-type G" evidence="12">
    <location>
        <begin position="1"/>
        <end position="168"/>
    </location>
</feature>
<dbReference type="InterPro" id="IPR000640">
    <property type="entry name" value="EFG_V-like"/>
</dbReference>
<dbReference type="Gene3D" id="3.30.70.870">
    <property type="entry name" value="Elongation Factor G (Translational Gtpase), domain 3"/>
    <property type="match status" value="1"/>
</dbReference>
<dbReference type="InterPro" id="IPR013842">
    <property type="entry name" value="LepA_CTD"/>
</dbReference>
<dbReference type="InterPro" id="IPR005225">
    <property type="entry name" value="Small_GTP-bd"/>
</dbReference>
<reference evidence="14" key="1">
    <citation type="submission" date="2017-09" db="EMBL/GenBank/DDBJ databases">
        <title>Depth-based differentiation of microbial function through sediment-hosted aquifers and enrichment of novel symbionts in the deep terrestrial subsurface.</title>
        <authorList>
            <person name="Probst A.J."/>
            <person name="Ladd B."/>
            <person name="Jarett J.K."/>
            <person name="Geller-Mcgrath D.E."/>
            <person name="Sieber C.M.K."/>
            <person name="Emerson J.B."/>
            <person name="Anantharaman K."/>
            <person name="Thomas B.C."/>
            <person name="Malmstrom R."/>
            <person name="Stieglmeier M."/>
            <person name="Klingl A."/>
            <person name="Woyke T."/>
            <person name="Ryan C.M."/>
            <person name="Banfield J.F."/>
        </authorList>
    </citation>
    <scope>NUCLEOTIDE SEQUENCE [LARGE SCALE GENOMIC DNA]</scope>
</reference>
<dbReference type="InterPro" id="IPR004161">
    <property type="entry name" value="EFTu-like_2"/>
</dbReference>
<dbReference type="SUPFAM" id="SSF52540">
    <property type="entry name" value="P-loop containing nucleoside triphosphate hydrolases"/>
    <property type="match status" value="1"/>
</dbReference>
<dbReference type="Pfam" id="PF06421">
    <property type="entry name" value="LepA_C"/>
    <property type="match status" value="1"/>
</dbReference>
<dbReference type="InterPro" id="IPR027417">
    <property type="entry name" value="P-loop_NTPase"/>
</dbReference>
<dbReference type="InterPro" id="IPR038363">
    <property type="entry name" value="LepA_C_sf"/>
</dbReference>
<dbReference type="Pfam" id="PF00679">
    <property type="entry name" value="EFG_C"/>
    <property type="match status" value="1"/>
</dbReference>
<proteinExistence type="inferred from homology"/>
<gene>
    <name evidence="13" type="ORF">COX73_02665</name>
</gene>
<dbReference type="Pfam" id="PF14492">
    <property type="entry name" value="EFG_III"/>
    <property type="match status" value="1"/>
</dbReference>
<evidence type="ECO:0000313" key="14">
    <source>
        <dbReference type="Proteomes" id="UP000231469"/>
    </source>
</evidence>
<dbReference type="NCBIfam" id="TIGR01393">
    <property type="entry name" value="lepA"/>
    <property type="match status" value="1"/>
</dbReference>
<evidence type="ECO:0000256" key="5">
    <source>
        <dbReference type="ARBA" id="ARBA00022917"/>
    </source>
</evidence>
<dbReference type="SUPFAM" id="SSF54980">
    <property type="entry name" value="EF-G C-terminal domain-like"/>
    <property type="match status" value="2"/>
</dbReference>
<keyword evidence="3" id="KW-0547">Nucleotide-binding</keyword>
<evidence type="ECO:0000313" key="13">
    <source>
        <dbReference type="EMBL" id="PJA02084.1"/>
    </source>
</evidence>
<evidence type="ECO:0000256" key="8">
    <source>
        <dbReference type="ARBA" id="ARBA00050293"/>
    </source>
</evidence>